<comment type="subunit">
    <text evidence="7">Component of the Mediator complex.</text>
</comment>
<keyword evidence="6 7" id="KW-0539">Nucleus</keyword>
<organism evidence="10 11">
    <name type="scientific">Polysphondylium violaceum</name>
    <dbReference type="NCBI Taxonomy" id="133409"/>
    <lineage>
        <taxon>Eukaryota</taxon>
        <taxon>Amoebozoa</taxon>
        <taxon>Evosea</taxon>
        <taxon>Eumycetozoa</taxon>
        <taxon>Dictyostelia</taxon>
        <taxon>Dictyosteliales</taxon>
        <taxon>Dictyosteliaceae</taxon>
        <taxon>Polysphondylium</taxon>
    </lineage>
</organism>
<evidence type="ECO:0000256" key="8">
    <source>
        <dbReference type="SAM" id="MobiDB-lite"/>
    </source>
</evidence>
<feature type="compositionally biased region" description="Polar residues" evidence="8">
    <location>
        <begin position="414"/>
        <end position="426"/>
    </location>
</feature>
<feature type="compositionally biased region" description="Low complexity" evidence="8">
    <location>
        <begin position="1342"/>
        <end position="1378"/>
    </location>
</feature>
<dbReference type="PANTHER" id="PTHR12809">
    <property type="entry name" value="MEDIATOR COMPLEX SUBUNIT"/>
    <property type="match status" value="1"/>
</dbReference>
<keyword evidence="5 7" id="KW-0804">Transcription</keyword>
<evidence type="ECO:0000256" key="3">
    <source>
        <dbReference type="ARBA" id="ARBA00023015"/>
    </source>
</evidence>
<feature type="region of interest" description="Disordered" evidence="8">
    <location>
        <begin position="404"/>
        <end position="426"/>
    </location>
</feature>
<protein>
    <recommendedName>
        <fullName evidence="7">Mediator of RNA polymerase II transcription subunit 14</fullName>
    </recommendedName>
    <alternativeName>
        <fullName evidence="7">Mediator complex subunit 14</fullName>
    </alternativeName>
</protein>
<evidence type="ECO:0000256" key="1">
    <source>
        <dbReference type="ARBA" id="ARBA00004123"/>
    </source>
</evidence>
<evidence type="ECO:0000259" key="9">
    <source>
        <dbReference type="Pfam" id="PF08638"/>
    </source>
</evidence>
<feature type="region of interest" description="Disordered" evidence="8">
    <location>
        <begin position="1342"/>
        <end position="1403"/>
    </location>
</feature>
<comment type="caution">
    <text evidence="10">The sequence shown here is derived from an EMBL/GenBank/DDBJ whole genome shotgun (WGS) entry which is preliminary data.</text>
</comment>
<evidence type="ECO:0000313" key="11">
    <source>
        <dbReference type="Proteomes" id="UP000695562"/>
    </source>
</evidence>
<dbReference type="InterPro" id="IPR055122">
    <property type="entry name" value="Med14_N"/>
</dbReference>
<feature type="domain" description="Mediator complex subunit MED14 N-terminal" evidence="9">
    <location>
        <begin position="33"/>
        <end position="219"/>
    </location>
</feature>
<feature type="compositionally biased region" description="Polar residues" evidence="8">
    <location>
        <begin position="1379"/>
        <end position="1403"/>
    </location>
</feature>
<dbReference type="InterPro" id="IPR013947">
    <property type="entry name" value="Mediator_Med14"/>
</dbReference>
<dbReference type="Proteomes" id="UP000695562">
    <property type="component" value="Unassembled WGS sequence"/>
</dbReference>
<evidence type="ECO:0000256" key="7">
    <source>
        <dbReference type="RuleBase" id="RU365082"/>
    </source>
</evidence>
<dbReference type="PANTHER" id="PTHR12809:SF2">
    <property type="entry name" value="MEDIATOR OF RNA POLYMERASE II TRANSCRIPTION SUBUNIT 14"/>
    <property type="match status" value="1"/>
</dbReference>
<accession>A0A8J4PW10</accession>
<sequence>MNIPPPPPMGMPPDGMQHDPNGMDPQQQPNNNISLSLVIHRLVEQSYNTLLSLTERLSNCDDLERKKSLVEYLDSTREKFLKLLVLMKWSEHVPTLTKANNIINLLNLEDSYFRDAADLLIHTKYNLINARAPMYDIPTAIDVLTTGTYQRMPTDIKKVIPPPQLKQPQIDSALERLNDIIKYKLFFSEIPKEFEPIQIENGKAHITVKNEYDACLSIDGGSTEKSNWVLLSLNLYIYSKRDLDGEGPIKVAYENQMKAVLERVQNRISSSQQPLHELHNIIHHLCISSQMDILASQVENLKKTILKNNIKCIIGKDQSITVYYWIPEDMNIGNNPNINANHFKIYIDNQKIKIAHYPQITHPKKDNYFNIECLNIGTLLLQAIELNAYHRVFTLYSILRNTESSSSSSSSGSNTVGNINNNTKPLLGSNGNTSLSQLQLLQQQHQQNQQQLQHSNSFHLNDIKLIKSSRFSDENVSSDNQDHLPTVLRIMLYGCKFLDITVNFQNGKFTLIKSSTNYIELTTLLEGKLNSNINEIKSIVNTFKLKSLLSCFEDASLFLGLEYFYKLPLHMVNNSAIIDIFTENNYICVRLPKETELYYLLISIKPNTFVPSFYLLLCKLMPKSTMMSLESIIKLDSEYLSNLLKNCKCAHSNSDLYNFQSEIQYLLGKTVQLSKQKINLLQAESILKKENIKYQSNDECITFFLQQQGNSSSGGSSATTIFTEQSLATLSDFLSPLSPITLNYSDSEQLYHLSFRERPFNYDLSDFDDNLSTTSSNTTINNDTGIVGDDSISTNTKLNIKSNFNYSNGLWNFKYFTTNDWLVNFYHDLVGISKITNIATQLLKQIETNPIYKQVLSIAYIKPFEVDFIYNNEISSRKTLIKIHLDKKNNILLSFQPSPNPFKDFFEKEINQSPTNDISNVLRHIIASDELSNFLNSLTSNLPYFFLPLEIVVVPRSCNQVRLFYKNSYAIDIKLLSLEYCAIEDTFYSSQFNPKQTTRLNTIYHFHTFMEQKTYLQALDNPLGHRTIWSLHVSMLSKTLNRIFIYLHSLNTIKTISGLLKNFFQVPAQSTAAYYRCTSEYYNIAASIRDYQSFEIEVASKDLANNPYPNQQDLAILGQYFKKKMNQLSYRLQTITACIHMLTLPPTVLYDFIRVIVEYARGAYVEIALNTTASINQTARESFIHKKEDQCVFFIVRFLFLARNQPFSGTNTSNSPTSITTPAISSSNAPTAGVIYEQFVDMPTMYCYNPQNKYIQFWDKVNTQINITTAGNQPPPPPLPIQPQPLSSIDESKKSVINTIGSQTINEFNNLAPLSSGTPPNNIISIYIRNLANVISQFHHNSPTPTTTATASTSTSTPTPISTINTNSNNNANTIISPQGNSISPPILNNNASSLNSPTPINK</sequence>
<proteinExistence type="inferred from homology"/>
<feature type="compositionally biased region" description="Low complexity" evidence="8">
    <location>
        <begin position="404"/>
        <end position="413"/>
    </location>
</feature>
<dbReference type="GO" id="GO:0003712">
    <property type="term" value="F:transcription coregulator activity"/>
    <property type="evidence" value="ECO:0007669"/>
    <property type="project" value="UniProtKB-UniRule"/>
</dbReference>
<feature type="compositionally biased region" description="Pro residues" evidence="8">
    <location>
        <begin position="1"/>
        <end position="11"/>
    </location>
</feature>
<keyword evidence="11" id="KW-1185">Reference proteome</keyword>
<dbReference type="EMBL" id="AJWJ01000131">
    <property type="protein sequence ID" value="KAF2074755.1"/>
    <property type="molecule type" value="Genomic_DNA"/>
</dbReference>
<reference evidence="10" key="1">
    <citation type="submission" date="2020-01" db="EMBL/GenBank/DDBJ databases">
        <title>Development of genomics and gene disruption for Polysphondylium violaceum indicates a role for the polyketide synthase stlB in stalk morphogenesis.</title>
        <authorList>
            <person name="Narita B."/>
            <person name="Kawabe Y."/>
            <person name="Kin K."/>
            <person name="Saito T."/>
            <person name="Gibbs R."/>
            <person name="Kuspa A."/>
            <person name="Muzny D."/>
            <person name="Queller D."/>
            <person name="Richards S."/>
            <person name="Strassman J."/>
            <person name="Sucgang R."/>
            <person name="Worley K."/>
            <person name="Schaap P."/>
        </authorList>
    </citation>
    <scope>NUCLEOTIDE SEQUENCE</scope>
    <source>
        <strain evidence="10">QSvi11</strain>
    </source>
</reference>
<comment type="function">
    <text evidence="7">Component of the Mediator complex, a coactivator involved in the regulated transcription of nearly all RNA polymerase II-dependent genes. Mediator functions as a bridge to convey information from gene-specific regulatory proteins to the basal RNA polymerase II transcription machinery. Mediator is recruited to promoters by direct interactions with regulatory proteins and serves as a scaffold for the assembly of a functional preinitiation complex with RNA polymerase II and the general transcription factors.</text>
</comment>
<dbReference type="Pfam" id="PF08638">
    <property type="entry name" value="Med14"/>
    <property type="match status" value="1"/>
</dbReference>
<evidence type="ECO:0000256" key="5">
    <source>
        <dbReference type="ARBA" id="ARBA00023163"/>
    </source>
</evidence>
<keyword evidence="4 7" id="KW-0010">Activator</keyword>
<evidence type="ECO:0000256" key="4">
    <source>
        <dbReference type="ARBA" id="ARBA00023159"/>
    </source>
</evidence>
<evidence type="ECO:0000313" key="10">
    <source>
        <dbReference type="EMBL" id="KAF2074755.1"/>
    </source>
</evidence>
<keyword evidence="3 7" id="KW-0805">Transcription regulation</keyword>
<gene>
    <name evidence="10" type="ORF">CYY_003943</name>
</gene>
<name>A0A8J4PW10_9MYCE</name>
<comment type="subcellular location">
    <subcellularLocation>
        <location evidence="1 7">Nucleus</location>
    </subcellularLocation>
</comment>
<comment type="similarity">
    <text evidence="2 7">Belongs to the Mediator complex subunit 14 family.</text>
</comment>
<dbReference type="GO" id="GO:0070847">
    <property type="term" value="C:core mediator complex"/>
    <property type="evidence" value="ECO:0007669"/>
    <property type="project" value="TreeGrafter"/>
</dbReference>
<evidence type="ECO:0000256" key="2">
    <source>
        <dbReference type="ARBA" id="ARBA00007813"/>
    </source>
</evidence>
<dbReference type="OrthoDB" id="17376at2759"/>
<feature type="region of interest" description="Disordered" evidence="8">
    <location>
        <begin position="1"/>
        <end position="30"/>
    </location>
</feature>
<dbReference type="GO" id="GO:0006357">
    <property type="term" value="P:regulation of transcription by RNA polymerase II"/>
    <property type="evidence" value="ECO:0007669"/>
    <property type="project" value="InterPro"/>
</dbReference>
<evidence type="ECO:0000256" key="6">
    <source>
        <dbReference type="ARBA" id="ARBA00023242"/>
    </source>
</evidence>
<dbReference type="GO" id="GO:0016592">
    <property type="term" value="C:mediator complex"/>
    <property type="evidence" value="ECO:0007669"/>
    <property type="project" value="UniProtKB-UniRule"/>
</dbReference>